<keyword evidence="2" id="KW-0472">Membrane</keyword>
<comment type="caution">
    <text evidence="3">The sequence shown here is derived from an EMBL/GenBank/DDBJ whole genome shotgun (WGS) entry which is preliminary data.</text>
</comment>
<dbReference type="EMBL" id="QKYT01000355">
    <property type="protein sequence ID" value="RIA86584.1"/>
    <property type="molecule type" value="Genomic_DNA"/>
</dbReference>
<feature type="region of interest" description="Disordered" evidence="1">
    <location>
        <begin position="114"/>
        <end position="136"/>
    </location>
</feature>
<sequence length="277" mass="31846">MSNVYTLKDIKDREHQLEQEEDIGNKISQLNASSVKVRSQLISEQKSHSKSQRELEVVELESKLEDLKQDPVFHNSNVVGGVIEEPAQINSFESKEIDSLRLELERENSRLRELVSKKDNKVDPSSPPMNDSSQKLPDWLSDNLRSLVYKHSLEDKVIEFDKSFVKKHILEALQELLLQDEMVLRNQAVTLPNQSIHSRPAYSEKSILREEIVKQSGSAKMVLSSQAIPLAQVIPIVMDSLMLPILIYFILKSRNINHARNLFDRAVTLLPRVDQFW</sequence>
<evidence type="ECO:0000313" key="4">
    <source>
        <dbReference type="Proteomes" id="UP000265703"/>
    </source>
</evidence>
<keyword evidence="2" id="KW-1133">Transmembrane helix</keyword>
<dbReference type="Proteomes" id="UP000265703">
    <property type="component" value="Unassembled WGS sequence"/>
</dbReference>
<dbReference type="AlphaFoldDB" id="A0A397SV18"/>
<organism evidence="3 4">
    <name type="scientific">Glomus cerebriforme</name>
    <dbReference type="NCBI Taxonomy" id="658196"/>
    <lineage>
        <taxon>Eukaryota</taxon>
        <taxon>Fungi</taxon>
        <taxon>Fungi incertae sedis</taxon>
        <taxon>Mucoromycota</taxon>
        <taxon>Glomeromycotina</taxon>
        <taxon>Glomeromycetes</taxon>
        <taxon>Glomerales</taxon>
        <taxon>Glomeraceae</taxon>
        <taxon>Glomus</taxon>
    </lineage>
</organism>
<evidence type="ECO:0000313" key="3">
    <source>
        <dbReference type="EMBL" id="RIA86584.1"/>
    </source>
</evidence>
<feature type="transmembrane region" description="Helical" evidence="2">
    <location>
        <begin position="230"/>
        <end position="251"/>
    </location>
</feature>
<accession>A0A397SV18</accession>
<reference evidence="3 4" key="1">
    <citation type="submission" date="2018-06" db="EMBL/GenBank/DDBJ databases">
        <title>Comparative genomics reveals the genomic features of Rhizophagus irregularis, R. cerebriforme, R. diaphanum and Gigaspora rosea, and their symbiotic lifestyle signature.</title>
        <authorList>
            <person name="Morin E."/>
            <person name="San Clemente H."/>
            <person name="Chen E.C.H."/>
            <person name="De La Providencia I."/>
            <person name="Hainaut M."/>
            <person name="Kuo A."/>
            <person name="Kohler A."/>
            <person name="Murat C."/>
            <person name="Tang N."/>
            <person name="Roy S."/>
            <person name="Loubradou J."/>
            <person name="Henrissat B."/>
            <person name="Grigoriev I.V."/>
            <person name="Corradi N."/>
            <person name="Roux C."/>
            <person name="Martin F.M."/>
        </authorList>
    </citation>
    <scope>NUCLEOTIDE SEQUENCE [LARGE SCALE GENOMIC DNA]</scope>
    <source>
        <strain evidence="3 4">DAOM 227022</strain>
    </source>
</reference>
<proteinExistence type="predicted"/>
<name>A0A397SV18_9GLOM</name>
<gene>
    <name evidence="3" type="ORF">C1645_829045</name>
</gene>
<evidence type="ECO:0000256" key="1">
    <source>
        <dbReference type="SAM" id="MobiDB-lite"/>
    </source>
</evidence>
<dbReference type="OrthoDB" id="2439020at2759"/>
<keyword evidence="4" id="KW-1185">Reference proteome</keyword>
<dbReference type="STRING" id="658196.A0A397SV18"/>
<evidence type="ECO:0000256" key="2">
    <source>
        <dbReference type="SAM" id="Phobius"/>
    </source>
</evidence>
<keyword evidence="2" id="KW-0812">Transmembrane</keyword>
<protein>
    <submittedName>
        <fullName evidence="3">Uncharacterized protein</fullName>
    </submittedName>
</protein>